<dbReference type="SUPFAM" id="SSF47413">
    <property type="entry name" value="lambda repressor-like DNA-binding domains"/>
    <property type="match status" value="1"/>
</dbReference>
<dbReference type="Proteomes" id="UP001296943">
    <property type="component" value="Unassembled WGS sequence"/>
</dbReference>
<dbReference type="CDD" id="cd00093">
    <property type="entry name" value="HTH_XRE"/>
    <property type="match status" value="1"/>
</dbReference>
<evidence type="ECO:0000313" key="4">
    <source>
        <dbReference type="Proteomes" id="UP001296943"/>
    </source>
</evidence>
<dbReference type="Gene3D" id="1.10.260.40">
    <property type="entry name" value="lambda repressor-like DNA-binding domains"/>
    <property type="match status" value="1"/>
</dbReference>
<comment type="caution">
    <text evidence="3">The sequence shown here is derived from an EMBL/GenBank/DDBJ whole genome shotgun (WGS) entry which is preliminary data.</text>
</comment>
<gene>
    <name evidence="3" type="ORF">JOC48_004208</name>
</gene>
<name>A0ABS2N675_9BACI</name>
<proteinExistence type="predicted"/>
<dbReference type="RefSeq" id="WP_204502277.1">
    <property type="nucleotide sequence ID" value="NZ_JAFBDR010000040.1"/>
</dbReference>
<dbReference type="InterPro" id="IPR001387">
    <property type="entry name" value="Cro/C1-type_HTH"/>
</dbReference>
<evidence type="ECO:0000259" key="2">
    <source>
        <dbReference type="PROSITE" id="PS50943"/>
    </source>
</evidence>
<sequence length="96" mass="11034">MIRIRLKEVLEEKGYSQRGLARESGLRPAAINNLVNNKKEFVYLYHLDVIARVLDVDPRELIEYDPSKPYERPASSAELSKANKGNKNYVRNKSDA</sequence>
<dbReference type="Pfam" id="PF13443">
    <property type="entry name" value="HTH_26"/>
    <property type="match status" value="1"/>
</dbReference>
<dbReference type="PROSITE" id="PS50943">
    <property type="entry name" value="HTH_CROC1"/>
    <property type="match status" value="1"/>
</dbReference>
<evidence type="ECO:0000256" key="1">
    <source>
        <dbReference type="SAM" id="MobiDB-lite"/>
    </source>
</evidence>
<protein>
    <submittedName>
        <fullName evidence="3">Transcriptional regulator</fullName>
    </submittedName>
</protein>
<feature type="domain" description="HTH cro/C1-type" evidence="2">
    <location>
        <begin position="6"/>
        <end position="61"/>
    </location>
</feature>
<feature type="region of interest" description="Disordered" evidence="1">
    <location>
        <begin position="65"/>
        <end position="96"/>
    </location>
</feature>
<accession>A0ABS2N675</accession>
<dbReference type="EMBL" id="JAFBDR010000040">
    <property type="protein sequence ID" value="MBM7573641.1"/>
    <property type="molecule type" value="Genomic_DNA"/>
</dbReference>
<keyword evidence="4" id="KW-1185">Reference proteome</keyword>
<dbReference type="InterPro" id="IPR010982">
    <property type="entry name" value="Lambda_DNA-bd_dom_sf"/>
</dbReference>
<feature type="compositionally biased region" description="Polar residues" evidence="1">
    <location>
        <begin position="83"/>
        <end position="96"/>
    </location>
</feature>
<evidence type="ECO:0000313" key="3">
    <source>
        <dbReference type="EMBL" id="MBM7573641.1"/>
    </source>
</evidence>
<dbReference type="SMART" id="SM00530">
    <property type="entry name" value="HTH_XRE"/>
    <property type="match status" value="1"/>
</dbReference>
<reference evidence="3 4" key="1">
    <citation type="submission" date="2021-01" db="EMBL/GenBank/DDBJ databases">
        <title>Genomic Encyclopedia of Type Strains, Phase IV (KMG-IV): sequencing the most valuable type-strain genomes for metagenomic binning, comparative biology and taxonomic classification.</title>
        <authorList>
            <person name="Goeker M."/>
        </authorList>
    </citation>
    <scope>NUCLEOTIDE SEQUENCE [LARGE SCALE GENOMIC DNA]</scope>
    <source>
        <strain evidence="3 4">DSM 23711</strain>
    </source>
</reference>
<organism evidence="3 4">
    <name type="scientific">Aquibacillus albus</name>
    <dbReference type="NCBI Taxonomy" id="1168171"/>
    <lineage>
        <taxon>Bacteria</taxon>
        <taxon>Bacillati</taxon>
        <taxon>Bacillota</taxon>
        <taxon>Bacilli</taxon>
        <taxon>Bacillales</taxon>
        <taxon>Bacillaceae</taxon>
        <taxon>Aquibacillus</taxon>
    </lineage>
</organism>